<gene>
    <name evidence="2" type="ORF">AAFF_G00305940</name>
</gene>
<dbReference type="AlphaFoldDB" id="A0AAD7WRI4"/>
<feature type="compositionally biased region" description="Basic and acidic residues" evidence="1">
    <location>
        <begin position="130"/>
        <end position="140"/>
    </location>
</feature>
<evidence type="ECO:0000256" key="1">
    <source>
        <dbReference type="SAM" id="MobiDB-lite"/>
    </source>
</evidence>
<dbReference type="EMBL" id="JAINUG010000044">
    <property type="protein sequence ID" value="KAJ8406363.1"/>
    <property type="molecule type" value="Genomic_DNA"/>
</dbReference>
<protein>
    <submittedName>
        <fullName evidence="2">Uncharacterized protein</fullName>
    </submittedName>
</protein>
<sequence length="149" mass="16590">MPLSAPDSGVCAFCVYSKCIIYRAFLCDANHLTVDKRRDFRLYGDDWNTLEKSTGGKDAQPRWSLDQNRPAPPPQSLSDLPGSVRSSILGNTAKGLLWNMFHPCCTCVGDSRLSSPGARWWENPVCNKSQPRDARRRSLGESESVLWAA</sequence>
<accession>A0AAD7WRI4</accession>
<proteinExistence type="predicted"/>
<feature type="region of interest" description="Disordered" evidence="1">
    <location>
        <begin position="125"/>
        <end position="149"/>
    </location>
</feature>
<comment type="caution">
    <text evidence="2">The sequence shown here is derived from an EMBL/GenBank/DDBJ whole genome shotgun (WGS) entry which is preliminary data.</text>
</comment>
<organism evidence="2 3">
    <name type="scientific">Aldrovandia affinis</name>
    <dbReference type="NCBI Taxonomy" id="143900"/>
    <lineage>
        <taxon>Eukaryota</taxon>
        <taxon>Metazoa</taxon>
        <taxon>Chordata</taxon>
        <taxon>Craniata</taxon>
        <taxon>Vertebrata</taxon>
        <taxon>Euteleostomi</taxon>
        <taxon>Actinopterygii</taxon>
        <taxon>Neopterygii</taxon>
        <taxon>Teleostei</taxon>
        <taxon>Notacanthiformes</taxon>
        <taxon>Halosauridae</taxon>
        <taxon>Aldrovandia</taxon>
    </lineage>
</organism>
<reference evidence="2" key="1">
    <citation type="journal article" date="2023" name="Science">
        <title>Genome structures resolve the early diversification of teleost fishes.</title>
        <authorList>
            <person name="Parey E."/>
            <person name="Louis A."/>
            <person name="Montfort J."/>
            <person name="Bouchez O."/>
            <person name="Roques C."/>
            <person name="Iampietro C."/>
            <person name="Lluch J."/>
            <person name="Castinel A."/>
            <person name="Donnadieu C."/>
            <person name="Desvignes T."/>
            <person name="Floi Bucao C."/>
            <person name="Jouanno E."/>
            <person name="Wen M."/>
            <person name="Mejri S."/>
            <person name="Dirks R."/>
            <person name="Jansen H."/>
            <person name="Henkel C."/>
            <person name="Chen W.J."/>
            <person name="Zahm M."/>
            <person name="Cabau C."/>
            <person name="Klopp C."/>
            <person name="Thompson A.W."/>
            <person name="Robinson-Rechavi M."/>
            <person name="Braasch I."/>
            <person name="Lecointre G."/>
            <person name="Bobe J."/>
            <person name="Postlethwait J.H."/>
            <person name="Berthelot C."/>
            <person name="Roest Crollius H."/>
            <person name="Guiguen Y."/>
        </authorList>
    </citation>
    <scope>NUCLEOTIDE SEQUENCE</scope>
    <source>
        <strain evidence="2">NC1722</strain>
    </source>
</reference>
<dbReference type="Proteomes" id="UP001221898">
    <property type="component" value="Unassembled WGS sequence"/>
</dbReference>
<evidence type="ECO:0000313" key="2">
    <source>
        <dbReference type="EMBL" id="KAJ8406363.1"/>
    </source>
</evidence>
<evidence type="ECO:0000313" key="3">
    <source>
        <dbReference type="Proteomes" id="UP001221898"/>
    </source>
</evidence>
<name>A0AAD7WRI4_9TELE</name>
<keyword evidence="3" id="KW-1185">Reference proteome</keyword>
<feature type="region of interest" description="Disordered" evidence="1">
    <location>
        <begin position="51"/>
        <end position="83"/>
    </location>
</feature>